<protein>
    <recommendedName>
        <fullName evidence="9">Interferon-induced transmembrane protein</fullName>
    </recommendedName>
</protein>
<reference evidence="7" key="1">
    <citation type="journal article" date="2023" name="G3 (Bethesda)">
        <title>A reference genome for the long-term kleptoplast-retaining sea slug Elysia crispata morphotype clarki.</title>
        <authorList>
            <person name="Eastman K.E."/>
            <person name="Pendleton A.L."/>
            <person name="Shaikh M.A."/>
            <person name="Suttiyut T."/>
            <person name="Ogas R."/>
            <person name="Tomko P."/>
            <person name="Gavelis G."/>
            <person name="Widhalm J.R."/>
            <person name="Wisecaver J.H."/>
        </authorList>
    </citation>
    <scope>NUCLEOTIDE SEQUENCE</scope>
    <source>
        <strain evidence="7">ECLA1</strain>
    </source>
</reference>
<evidence type="ECO:0000256" key="3">
    <source>
        <dbReference type="ARBA" id="ARBA00022692"/>
    </source>
</evidence>
<dbReference type="AlphaFoldDB" id="A0AAE0Z4C3"/>
<dbReference type="Proteomes" id="UP001283361">
    <property type="component" value="Unassembled WGS sequence"/>
</dbReference>
<dbReference type="EMBL" id="JAWDGP010004813">
    <property type="protein sequence ID" value="KAK3761876.1"/>
    <property type="molecule type" value="Genomic_DNA"/>
</dbReference>
<dbReference type="GO" id="GO:0016020">
    <property type="term" value="C:membrane"/>
    <property type="evidence" value="ECO:0007669"/>
    <property type="project" value="UniProtKB-SubCell"/>
</dbReference>
<name>A0AAE0Z4C3_9GAST</name>
<dbReference type="InterPro" id="IPR007593">
    <property type="entry name" value="CD225/Dispanin_fam"/>
</dbReference>
<accession>A0AAE0Z4C3</accession>
<comment type="similarity">
    <text evidence="2">Belongs to the CD225/Dispanin family.</text>
</comment>
<keyword evidence="5 6" id="KW-0472">Membrane</keyword>
<gene>
    <name evidence="7" type="ORF">RRG08_060610</name>
</gene>
<evidence type="ECO:0000256" key="2">
    <source>
        <dbReference type="ARBA" id="ARBA00006843"/>
    </source>
</evidence>
<evidence type="ECO:0000313" key="8">
    <source>
        <dbReference type="Proteomes" id="UP001283361"/>
    </source>
</evidence>
<feature type="transmembrane region" description="Helical" evidence="6">
    <location>
        <begin position="94"/>
        <end position="115"/>
    </location>
</feature>
<comment type="subcellular location">
    <subcellularLocation>
        <location evidence="1">Membrane</location>
    </subcellularLocation>
</comment>
<keyword evidence="3 6" id="KW-0812">Transmembrane</keyword>
<sequence length="185" mass="20583">MMVTSKEIFVETCGIQSSYQTTETDRIMSRMYDDKKSSIGVDPPTWAPRATPTSFIFSGERYTRQDAAVRIEPQNQVIVVNQIDPQEIVNSSMLISLISILFCWPLGVFATVKAFQARAFHKLGDFQRAIKASSAARSYALAAVTIGLLLWSVAVVINTIFLVGGYHILHEHRTVGANFHNRTNG</sequence>
<evidence type="ECO:0000256" key="1">
    <source>
        <dbReference type="ARBA" id="ARBA00004370"/>
    </source>
</evidence>
<keyword evidence="4 6" id="KW-1133">Transmembrane helix</keyword>
<feature type="transmembrane region" description="Helical" evidence="6">
    <location>
        <begin position="136"/>
        <end position="169"/>
    </location>
</feature>
<evidence type="ECO:0000256" key="5">
    <source>
        <dbReference type="ARBA" id="ARBA00023136"/>
    </source>
</evidence>
<organism evidence="7 8">
    <name type="scientific">Elysia crispata</name>
    <name type="common">lettuce slug</name>
    <dbReference type="NCBI Taxonomy" id="231223"/>
    <lineage>
        <taxon>Eukaryota</taxon>
        <taxon>Metazoa</taxon>
        <taxon>Spiralia</taxon>
        <taxon>Lophotrochozoa</taxon>
        <taxon>Mollusca</taxon>
        <taxon>Gastropoda</taxon>
        <taxon>Heterobranchia</taxon>
        <taxon>Euthyneura</taxon>
        <taxon>Panpulmonata</taxon>
        <taxon>Sacoglossa</taxon>
        <taxon>Placobranchoidea</taxon>
        <taxon>Plakobranchidae</taxon>
        <taxon>Elysia</taxon>
    </lineage>
</organism>
<evidence type="ECO:0008006" key="9">
    <source>
        <dbReference type="Google" id="ProtNLM"/>
    </source>
</evidence>
<evidence type="ECO:0000313" key="7">
    <source>
        <dbReference type="EMBL" id="KAK3761876.1"/>
    </source>
</evidence>
<evidence type="ECO:0000256" key="4">
    <source>
        <dbReference type="ARBA" id="ARBA00022989"/>
    </source>
</evidence>
<keyword evidence="8" id="KW-1185">Reference proteome</keyword>
<comment type="caution">
    <text evidence="7">The sequence shown here is derived from an EMBL/GenBank/DDBJ whole genome shotgun (WGS) entry which is preliminary data.</text>
</comment>
<proteinExistence type="inferred from homology"/>
<evidence type="ECO:0000256" key="6">
    <source>
        <dbReference type="SAM" id="Phobius"/>
    </source>
</evidence>
<dbReference type="Pfam" id="PF04505">
    <property type="entry name" value="CD225"/>
    <property type="match status" value="1"/>
</dbReference>